<accession>A0A913ZH49</accession>
<protein>
    <recommendedName>
        <fullName evidence="4">NADH dehydrogenase [ubiquinone] 1 alpha subcomplex subunit 1</fullName>
    </recommendedName>
    <alternativeName>
        <fullName evidence="14">Complex I-MWFE</fullName>
    </alternativeName>
    <alternativeName>
        <fullName evidence="13">NADH-ubiquinone oxidoreductase MWFE subunit</fullName>
    </alternativeName>
</protein>
<dbReference type="Proteomes" id="UP000887568">
    <property type="component" value="Unplaced"/>
</dbReference>
<dbReference type="Pfam" id="PF15879">
    <property type="entry name" value="MWFE"/>
    <property type="match status" value="1"/>
</dbReference>
<evidence type="ECO:0000256" key="9">
    <source>
        <dbReference type="ARBA" id="ARBA00022982"/>
    </source>
</evidence>
<reference evidence="16" key="1">
    <citation type="submission" date="2022-11" db="UniProtKB">
        <authorList>
            <consortium name="EnsemblMetazoa"/>
        </authorList>
    </citation>
    <scope>IDENTIFICATION</scope>
</reference>
<keyword evidence="6" id="KW-0679">Respiratory chain</keyword>
<evidence type="ECO:0000313" key="16">
    <source>
        <dbReference type="EnsemblMetazoa" id="XP_038051112.1"/>
    </source>
</evidence>
<evidence type="ECO:0000256" key="4">
    <source>
        <dbReference type="ARBA" id="ARBA00016392"/>
    </source>
</evidence>
<dbReference type="OrthoDB" id="1920692at2759"/>
<comment type="function">
    <text evidence="1">Accessory subunit of the mitochondrial membrane respiratory chain NADH dehydrogenase (Complex I), that is believed not to be involved in catalysis. Complex I functions in the transfer of electrons from NADH to the respiratory chain. The immediate electron acceptor for the enzyme is believed to be ubiquinone.</text>
</comment>
<dbReference type="AlphaFoldDB" id="A0A913ZH49"/>
<evidence type="ECO:0000256" key="6">
    <source>
        <dbReference type="ARBA" id="ARBA00022660"/>
    </source>
</evidence>
<evidence type="ECO:0000256" key="2">
    <source>
        <dbReference type="ARBA" id="ARBA00004298"/>
    </source>
</evidence>
<comment type="subcellular location">
    <subcellularLocation>
        <location evidence="2">Mitochondrion inner membrane</location>
        <topology evidence="2">Single-pass membrane protein</topology>
        <orientation evidence="2">Matrix side</orientation>
    </subcellularLocation>
</comment>
<evidence type="ECO:0000256" key="10">
    <source>
        <dbReference type="ARBA" id="ARBA00022989"/>
    </source>
</evidence>
<evidence type="ECO:0000256" key="11">
    <source>
        <dbReference type="ARBA" id="ARBA00023128"/>
    </source>
</evidence>
<dbReference type="OMA" id="RIAMVHI"/>
<dbReference type="PANTHER" id="PTHR17098:SF2">
    <property type="entry name" value="NADH DEHYDROGENASE [UBIQUINONE] 1 ALPHA SUBCOMPLEX SUBUNIT 1"/>
    <property type="match status" value="1"/>
</dbReference>
<evidence type="ECO:0000313" key="17">
    <source>
        <dbReference type="Proteomes" id="UP000887568"/>
    </source>
</evidence>
<proteinExistence type="inferred from homology"/>
<dbReference type="EnsemblMetazoa" id="XM_038195184.1">
    <property type="protein sequence ID" value="XP_038051112.1"/>
    <property type="gene ID" value="LOC119724228"/>
</dbReference>
<evidence type="ECO:0000256" key="14">
    <source>
        <dbReference type="ARBA" id="ARBA00033255"/>
    </source>
</evidence>
<evidence type="ECO:0000256" key="12">
    <source>
        <dbReference type="ARBA" id="ARBA00023136"/>
    </source>
</evidence>
<dbReference type="GO" id="GO:0005743">
    <property type="term" value="C:mitochondrial inner membrane"/>
    <property type="evidence" value="ECO:0007669"/>
    <property type="project" value="UniProtKB-SubCell"/>
</dbReference>
<name>A0A913ZH49_PATMI</name>
<dbReference type="RefSeq" id="XP_038051112.1">
    <property type="nucleotide sequence ID" value="XM_038195184.1"/>
</dbReference>
<evidence type="ECO:0000256" key="1">
    <source>
        <dbReference type="ARBA" id="ARBA00003195"/>
    </source>
</evidence>
<keyword evidence="17" id="KW-1185">Reference proteome</keyword>
<dbReference type="InterPro" id="IPR017384">
    <property type="entry name" value="NADH_Ub_cplx-1_asu_su-1"/>
</dbReference>
<evidence type="ECO:0000256" key="15">
    <source>
        <dbReference type="SAM" id="Phobius"/>
    </source>
</evidence>
<keyword evidence="11" id="KW-0496">Mitochondrion</keyword>
<keyword evidence="5" id="KW-0813">Transport</keyword>
<comment type="similarity">
    <text evidence="3">Belongs to the complex I NDUFA1 subunit family.</text>
</comment>
<keyword evidence="12 15" id="KW-0472">Membrane</keyword>
<keyword evidence="7 15" id="KW-0812">Transmembrane</keyword>
<organism evidence="16 17">
    <name type="scientific">Patiria miniata</name>
    <name type="common">Bat star</name>
    <name type="synonym">Asterina miniata</name>
    <dbReference type="NCBI Taxonomy" id="46514"/>
    <lineage>
        <taxon>Eukaryota</taxon>
        <taxon>Metazoa</taxon>
        <taxon>Echinodermata</taxon>
        <taxon>Eleutherozoa</taxon>
        <taxon>Asterozoa</taxon>
        <taxon>Asteroidea</taxon>
        <taxon>Valvatacea</taxon>
        <taxon>Valvatida</taxon>
        <taxon>Asterinidae</taxon>
        <taxon>Patiria</taxon>
    </lineage>
</organism>
<dbReference type="PANTHER" id="PTHR17098">
    <property type="entry name" value="NADH-UBIQUINONE OXIDOREDUCTASE MWFE SUBUNIT"/>
    <property type="match status" value="1"/>
</dbReference>
<feature type="transmembrane region" description="Helical" evidence="15">
    <location>
        <begin position="6"/>
        <end position="26"/>
    </location>
</feature>
<keyword evidence="10 15" id="KW-1133">Transmembrane helix</keyword>
<sequence>MWYEILPGLGLMVGCIAAVGGINYTCQKLGNGGKLRRQVRHPFEYRLYRRDQMVTGKAYIAKGLEGLNEMSFKS</sequence>
<dbReference type="GeneID" id="119724228"/>
<evidence type="ECO:0000256" key="3">
    <source>
        <dbReference type="ARBA" id="ARBA00009960"/>
    </source>
</evidence>
<evidence type="ECO:0000256" key="7">
    <source>
        <dbReference type="ARBA" id="ARBA00022692"/>
    </source>
</evidence>
<keyword evidence="8" id="KW-0999">Mitochondrion inner membrane</keyword>
<keyword evidence="9" id="KW-0249">Electron transport</keyword>
<evidence type="ECO:0000256" key="5">
    <source>
        <dbReference type="ARBA" id="ARBA00022448"/>
    </source>
</evidence>
<evidence type="ECO:0000256" key="13">
    <source>
        <dbReference type="ARBA" id="ARBA00029847"/>
    </source>
</evidence>
<evidence type="ECO:0000256" key="8">
    <source>
        <dbReference type="ARBA" id="ARBA00022792"/>
    </source>
</evidence>